<dbReference type="Gene3D" id="2.40.170.20">
    <property type="entry name" value="TonB-dependent receptor, beta-barrel domain"/>
    <property type="match status" value="1"/>
</dbReference>
<sequence length="696" mass="75645">MNRPLPHPRAAWVVLWLCATPAALAQTAAQPADGPAAPAAPLSSASPPTTSAAPTPGSPAAAQLPAITVTADKQERALESLPGSLSVFDGDMLESQGVVDLEGLQRITPGLTFQPFGQAGVNAAVMRGLSANFFSFSTSTLLVVDGVPTLMAQGFDDQLLDIDRVEVLRGPQSALYGRNAEAGVINVHTRQPGDSLRSSVSTTVGSRDLRMLRFDLSGPIVDDTLYASVAGAWRGQDGFIDNTYTGRREDDRELRNGKLALRWTPSARTDATLRYAQINYRDGAALWGSPTASRAAVASGTPGWNRSIGRSASLSLRHDLDGGLRLTSVTAWNDLRDRVQQDTDFQPADLLHIARDHHFRNLSQELRLEGALGRAHWLAGLYADGDDHDLRNTQKMPRGLTESVVRLRGQSGAAFTHWTVPLAERWTLEAGARVERDAVRFTPQGDSARRADWTRVTPKLALQYAFAPRQQVYASVADGFRAGGYNVFSPAADYAAYQPETLRAYEIGAKGWLPGNRLRYGAAFYVMTVDNMQVQQMPLPGLVYVTNAASARSIGAEFELEYLLGQGWSLQAGLGLNRTRFSHFRDGANDYSGNQNPFAPRLNGHLTARYDAPAGWYAQASLSGTGPVYLDAANRYRRNGYALVNLAAGVTVRQVEISAYVNNLANRRYDAVGYQNGIVTVYSPPREVGLRLTWRL</sequence>
<keyword evidence="9 11" id="KW-0472">Membrane</keyword>
<feature type="chain" id="PRO_5047394674" evidence="14">
    <location>
        <begin position="26"/>
        <end position="696"/>
    </location>
</feature>
<feature type="domain" description="TonB-dependent receptor plug" evidence="16">
    <location>
        <begin position="79"/>
        <end position="184"/>
    </location>
</feature>
<evidence type="ECO:0000313" key="17">
    <source>
        <dbReference type="EMBL" id="CAB3959970.1"/>
    </source>
</evidence>
<evidence type="ECO:0000256" key="8">
    <source>
        <dbReference type="ARBA" id="ARBA00023077"/>
    </source>
</evidence>
<evidence type="ECO:0000256" key="12">
    <source>
        <dbReference type="RuleBase" id="RU003357"/>
    </source>
</evidence>
<evidence type="ECO:0000256" key="3">
    <source>
        <dbReference type="ARBA" id="ARBA00022452"/>
    </source>
</evidence>
<feature type="signal peptide" evidence="14">
    <location>
        <begin position="1"/>
        <end position="25"/>
    </location>
</feature>
<keyword evidence="17" id="KW-0675">Receptor</keyword>
<evidence type="ECO:0000256" key="13">
    <source>
        <dbReference type="SAM" id="MobiDB-lite"/>
    </source>
</evidence>
<accession>A0ABM8M5T9</accession>
<evidence type="ECO:0000256" key="4">
    <source>
        <dbReference type="ARBA" id="ARBA00022496"/>
    </source>
</evidence>
<dbReference type="PANTHER" id="PTHR32552:SF81">
    <property type="entry name" value="TONB-DEPENDENT OUTER MEMBRANE RECEPTOR"/>
    <property type="match status" value="1"/>
</dbReference>
<comment type="subcellular location">
    <subcellularLocation>
        <location evidence="1 11">Cell outer membrane</location>
        <topology evidence="1 11">Multi-pass membrane protein</topology>
    </subcellularLocation>
</comment>
<keyword evidence="10 11" id="KW-0998">Cell outer membrane</keyword>
<keyword evidence="5 11" id="KW-0812">Transmembrane</keyword>
<keyword evidence="3 11" id="KW-1134">Transmembrane beta strand</keyword>
<evidence type="ECO:0000256" key="9">
    <source>
        <dbReference type="ARBA" id="ARBA00023136"/>
    </source>
</evidence>
<dbReference type="EMBL" id="CADILJ010000148">
    <property type="protein sequence ID" value="CAB3959970.1"/>
    <property type="molecule type" value="Genomic_DNA"/>
</dbReference>
<dbReference type="Pfam" id="PF00593">
    <property type="entry name" value="TonB_dep_Rec_b-barrel"/>
    <property type="match status" value="1"/>
</dbReference>
<dbReference type="PROSITE" id="PS52016">
    <property type="entry name" value="TONB_DEPENDENT_REC_3"/>
    <property type="match status" value="1"/>
</dbReference>
<dbReference type="GeneID" id="55560512"/>
<evidence type="ECO:0000256" key="7">
    <source>
        <dbReference type="ARBA" id="ARBA00023065"/>
    </source>
</evidence>
<evidence type="ECO:0000259" key="15">
    <source>
        <dbReference type="Pfam" id="PF00593"/>
    </source>
</evidence>
<keyword evidence="6" id="KW-0408">Iron</keyword>
<name>A0ABM8M5T9_9BURK</name>
<dbReference type="PANTHER" id="PTHR32552">
    <property type="entry name" value="FERRICHROME IRON RECEPTOR-RELATED"/>
    <property type="match status" value="1"/>
</dbReference>
<reference evidence="17 18" key="1">
    <citation type="submission" date="2020-04" db="EMBL/GenBank/DDBJ databases">
        <authorList>
            <person name="De Canck E."/>
        </authorList>
    </citation>
    <scope>NUCLEOTIDE SEQUENCE [LARGE SCALE GENOMIC DNA]</scope>
    <source>
        <strain evidence="17 18">LMG 7053</strain>
    </source>
</reference>
<evidence type="ECO:0000256" key="10">
    <source>
        <dbReference type="ARBA" id="ARBA00023237"/>
    </source>
</evidence>
<evidence type="ECO:0000256" key="2">
    <source>
        <dbReference type="ARBA" id="ARBA00022448"/>
    </source>
</evidence>
<keyword evidence="7" id="KW-0406">Ion transport</keyword>
<comment type="caution">
    <text evidence="17">The sequence shown here is derived from an EMBL/GenBank/DDBJ whole genome shotgun (WGS) entry which is preliminary data.</text>
</comment>
<evidence type="ECO:0000256" key="6">
    <source>
        <dbReference type="ARBA" id="ARBA00023004"/>
    </source>
</evidence>
<keyword evidence="4" id="KW-0410">Iron transport</keyword>
<proteinExistence type="inferred from homology"/>
<feature type="domain" description="TonB-dependent receptor-like beta-barrel" evidence="15">
    <location>
        <begin position="254"/>
        <end position="664"/>
    </location>
</feature>
<keyword evidence="14" id="KW-0732">Signal</keyword>
<dbReference type="SUPFAM" id="SSF56935">
    <property type="entry name" value="Porins"/>
    <property type="match status" value="1"/>
</dbReference>
<keyword evidence="8 12" id="KW-0798">TonB box</keyword>
<dbReference type="Proteomes" id="UP000494161">
    <property type="component" value="Unassembled WGS sequence"/>
</dbReference>
<evidence type="ECO:0000259" key="16">
    <source>
        <dbReference type="Pfam" id="PF07715"/>
    </source>
</evidence>
<dbReference type="InterPro" id="IPR000531">
    <property type="entry name" value="Beta-barrel_TonB"/>
</dbReference>
<gene>
    <name evidence="17" type="primary">fyuA_4</name>
    <name evidence="17" type="ORF">LMG7053_06083</name>
</gene>
<organism evidence="17 18">
    <name type="scientific">Achromobacter ruhlandii</name>
    <dbReference type="NCBI Taxonomy" id="72557"/>
    <lineage>
        <taxon>Bacteria</taxon>
        <taxon>Pseudomonadati</taxon>
        <taxon>Pseudomonadota</taxon>
        <taxon>Betaproteobacteria</taxon>
        <taxon>Burkholderiales</taxon>
        <taxon>Alcaligenaceae</taxon>
        <taxon>Achromobacter</taxon>
    </lineage>
</organism>
<protein>
    <submittedName>
        <fullName evidence="17">Pesticin receptor</fullName>
    </submittedName>
</protein>
<comment type="similarity">
    <text evidence="11 12">Belongs to the TonB-dependent receptor family.</text>
</comment>
<evidence type="ECO:0000256" key="14">
    <source>
        <dbReference type="SAM" id="SignalP"/>
    </source>
</evidence>
<evidence type="ECO:0000313" key="18">
    <source>
        <dbReference type="Proteomes" id="UP000494161"/>
    </source>
</evidence>
<keyword evidence="18" id="KW-1185">Reference proteome</keyword>
<feature type="region of interest" description="Disordered" evidence="13">
    <location>
        <begin position="29"/>
        <end position="61"/>
    </location>
</feature>
<evidence type="ECO:0000256" key="1">
    <source>
        <dbReference type="ARBA" id="ARBA00004571"/>
    </source>
</evidence>
<dbReference type="InterPro" id="IPR036942">
    <property type="entry name" value="Beta-barrel_TonB_sf"/>
</dbReference>
<dbReference type="InterPro" id="IPR012910">
    <property type="entry name" value="Plug_dom"/>
</dbReference>
<evidence type="ECO:0000256" key="5">
    <source>
        <dbReference type="ARBA" id="ARBA00022692"/>
    </source>
</evidence>
<keyword evidence="2 11" id="KW-0813">Transport</keyword>
<dbReference type="CDD" id="cd01347">
    <property type="entry name" value="ligand_gated_channel"/>
    <property type="match status" value="1"/>
</dbReference>
<dbReference type="RefSeq" id="WP_083036758.1">
    <property type="nucleotide sequence ID" value="NZ_CADILJ010000148.1"/>
</dbReference>
<dbReference type="InterPro" id="IPR039426">
    <property type="entry name" value="TonB-dep_rcpt-like"/>
</dbReference>
<evidence type="ECO:0000256" key="11">
    <source>
        <dbReference type="PROSITE-ProRule" id="PRU01360"/>
    </source>
</evidence>
<dbReference type="Pfam" id="PF07715">
    <property type="entry name" value="Plug"/>
    <property type="match status" value="1"/>
</dbReference>